<reference evidence="8" key="1">
    <citation type="submission" date="2018-05" db="EMBL/GenBank/DDBJ databases">
        <authorList>
            <person name="Du Z."/>
            <person name="Wang X."/>
        </authorList>
    </citation>
    <scope>NUCLEOTIDE SEQUENCE [LARGE SCALE GENOMIC DNA]</scope>
    <source>
        <strain evidence="8">CQN31</strain>
    </source>
</reference>
<dbReference type="Proteomes" id="UP000245765">
    <property type="component" value="Unassembled WGS sequence"/>
</dbReference>
<dbReference type="OrthoDB" id="9807970at2"/>
<dbReference type="GO" id="GO:0016020">
    <property type="term" value="C:membrane"/>
    <property type="evidence" value="ECO:0007669"/>
    <property type="project" value="UniProtKB-SubCell"/>
</dbReference>
<dbReference type="NCBIfam" id="TIGR03717">
    <property type="entry name" value="R_switched_YjbE"/>
    <property type="match status" value="1"/>
</dbReference>
<feature type="transmembrane region" description="Helical" evidence="6">
    <location>
        <begin position="46"/>
        <end position="62"/>
    </location>
</feature>
<evidence type="ECO:0000256" key="4">
    <source>
        <dbReference type="ARBA" id="ARBA00022989"/>
    </source>
</evidence>
<evidence type="ECO:0000313" key="7">
    <source>
        <dbReference type="EMBL" id="PWS37300.1"/>
    </source>
</evidence>
<dbReference type="EMBL" id="QGNA01000002">
    <property type="protein sequence ID" value="PWS37300.1"/>
    <property type="molecule type" value="Genomic_DNA"/>
</dbReference>
<evidence type="ECO:0000313" key="8">
    <source>
        <dbReference type="Proteomes" id="UP000245765"/>
    </source>
</evidence>
<dbReference type="PANTHER" id="PTHR30238">
    <property type="entry name" value="MEMBRANE BOUND PREDICTED REDOX MODULATOR"/>
    <property type="match status" value="1"/>
</dbReference>
<proteinExistence type="inferred from homology"/>
<evidence type="ECO:0000256" key="6">
    <source>
        <dbReference type="SAM" id="Phobius"/>
    </source>
</evidence>
<evidence type="ECO:0000256" key="5">
    <source>
        <dbReference type="ARBA" id="ARBA00023136"/>
    </source>
</evidence>
<keyword evidence="3 6" id="KW-0812">Transmembrane</keyword>
<keyword evidence="5 6" id="KW-0472">Membrane</keyword>
<comment type="similarity">
    <text evidence="2">Belongs to the TerC family.</text>
</comment>
<evidence type="ECO:0000256" key="2">
    <source>
        <dbReference type="ARBA" id="ARBA00007511"/>
    </source>
</evidence>
<dbReference type="AlphaFoldDB" id="A0A317FE09"/>
<evidence type="ECO:0000256" key="1">
    <source>
        <dbReference type="ARBA" id="ARBA00004141"/>
    </source>
</evidence>
<evidence type="ECO:0008006" key="9">
    <source>
        <dbReference type="Google" id="ProtNLM"/>
    </source>
</evidence>
<dbReference type="PANTHER" id="PTHR30238:SF4">
    <property type="entry name" value="SLL1022 PROTEIN"/>
    <property type="match status" value="1"/>
</dbReference>
<comment type="caution">
    <text evidence="7">The sequence shown here is derived from an EMBL/GenBank/DDBJ whole genome shotgun (WGS) entry which is preliminary data.</text>
</comment>
<keyword evidence="4 6" id="KW-1133">Transmembrane helix</keyword>
<evidence type="ECO:0000256" key="3">
    <source>
        <dbReference type="ARBA" id="ARBA00022692"/>
    </source>
</evidence>
<feature type="transmembrane region" description="Helical" evidence="6">
    <location>
        <begin position="186"/>
        <end position="204"/>
    </location>
</feature>
<keyword evidence="8" id="KW-1185">Reference proteome</keyword>
<dbReference type="InterPro" id="IPR005496">
    <property type="entry name" value="Integral_membrane_TerC"/>
</dbReference>
<comment type="subcellular location">
    <subcellularLocation>
        <location evidence="1">Membrane</location>
        <topology evidence="1">Multi-pass membrane protein</topology>
    </subcellularLocation>
</comment>
<dbReference type="Pfam" id="PF03741">
    <property type="entry name" value="TerC"/>
    <property type="match status" value="1"/>
</dbReference>
<accession>A0A317FE09</accession>
<protein>
    <recommendedName>
        <fullName evidence="9">TerC family protein</fullName>
    </recommendedName>
</protein>
<sequence length="272" mass="29397">MDFSSFGPQLEALLTVLFIDIVLAGDNAVVVGMAAAGLPPEQRKKAIFWGIVAATVMRIAFASVTIQLLQIVGLVFVGGLLLLWVCWKMYRELREGGDHNPSETTEMADGVAALDGGAPQAPRKTLRQAVTQILVADLSMSLDNVLAVAGASKDHPYIMAFGLIFSVVLMGVAATFIAKLLAKHRWIGWLGLLLILYVSLQMIYEGTFDIANNVPHAYGYLFLPLGWMAIPAGVGTFPIGLWALATLFQVIVLTMVATVVADLTKQLLRRRS</sequence>
<feature type="transmembrane region" description="Helical" evidence="6">
    <location>
        <begin position="216"/>
        <end position="234"/>
    </location>
</feature>
<dbReference type="InterPro" id="IPR022301">
    <property type="entry name" value="Integral_membrane_YjbE"/>
</dbReference>
<name>A0A317FE09_9PROT</name>
<feature type="transmembrane region" description="Helical" evidence="6">
    <location>
        <begin position="240"/>
        <end position="263"/>
    </location>
</feature>
<feature type="transmembrane region" description="Helical" evidence="6">
    <location>
        <begin position="157"/>
        <end position="180"/>
    </location>
</feature>
<feature type="transmembrane region" description="Helical" evidence="6">
    <location>
        <begin position="68"/>
        <end position="87"/>
    </location>
</feature>
<feature type="transmembrane region" description="Helical" evidence="6">
    <location>
        <begin position="12"/>
        <end position="34"/>
    </location>
</feature>
<organism evidence="7 8">
    <name type="scientific">Falsiroseomonas bella</name>
    <dbReference type="NCBI Taxonomy" id="2184016"/>
    <lineage>
        <taxon>Bacteria</taxon>
        <taxon>Pseudomonadati</taxon>
        <taxon>Pseudomonadota</taxon>
        <taxon>Alphaproteobacteria</taxon>
        <taxon>Acetobacterales</taxon>
        <taxon>Roseomonadaceae</taxon>
        <taxon>Falsiroseomonas</taxon>
    </lineage>
</organism>
<gene>
    <name evidence="7" type="ORF">DFH01_10640</name>
</gene>